<dbReference type="Proteomes" id="UP000005867">
    <property type="component" value="Chromosome"/>
</dbReference>
<dbReference type="KEGG" id="pyr:P186_1003"/>
<accession>G7VBL2</accession>
<organism evidence="1 2">
    <name type="scientific">Pyrobaculum ferrireducens</name>
    <dbReference type="NCBI Taxonomy" id="1104324"/>
    <lineage>
        <taxon>Archaea</taxon>
        <taxon>Thermoproteota</taxon>
        <taxon>Thermoprotei</taxon>
        <taxon>Thermoproteales</taxon>
        <taxon>Thermoproteaceae</taxon>
        <taxon>Pyrobaculum</taxon>
    </lineage>
</organism>
<dbReference type="EMBL" id="CP003098">
    <property type="protein sequence ID" value="AET32442.1"/>
    <property type="molecule type" value="Genomic_DNA"/>
</dbReference>
<dbReference type="AlphaFoldDB" id="G7VBL2"/>
<keyword evidence="2" id="KW-1185">Reference proteome</keyword>
<proteinExistence type="predicted"/>
<evidence type="ECO:0000313" key="2">
    <source>
        <dbReference type="Proteomes" id="UP000005867"/>
    </source>
</evidence>
<evidence type="ECO:0000313" key="1">
    <source>
        <dbReference type="EMBL" id="AET32442.1"/>
    </source>
</evidence>
<protein>
    <submittedName>
        <fullName evidence="1">Uncharacterized protein</fullName>
    </submittedName>
</protein>
<dbReference type="HOGENOM" id="CLU_3338619_0_0_2"/>
<sequence>MNVKKSFNSFVGSSVMDMAIRVKEVGEFQFFCRFFTG</sequence>
<gene>
    <name evidence="1" type="ORF">P186_1003</name>
</gene>
<dbReference type="BioCyc" id="PSP1104324:GJSN-981-MONOMER"/>
<name>G7VBL2_9CREN</name>
<reference evidence="1 2" key="1">
    <citation type="journal article" date="2012" name="J. Bacteriol.">
        <title>Complete genome sequence of strain 1860, a crenarchaeon of the genus pyrobaculum able to grow with various electron acceptors.</title>
        <authorList>
            <person name="Mardanov A.V."/>
            <person name="Gumerov V.M."/>
            <person name="Slobodkina G.B."/>
            <person name="Beletsky A.V."/>
            <person name="Bonch-Osmolovskaya E.A."/>
            <person name="Ravin N.V."/>
            <person name="Skryabin K.G."/>
        </authorList>
    </citation>
    <scope>NUCLEOTIDE SEQUENCE [LARGE SCALE GENOMIC DNA]</scope>
    <source>
        <strain evidence="1 2">1860</strain>
    </source>
</reference>